<dbReference type="EMBL" id="JBHSHC010000096">
    <property type="protein sequence ID" value="MFC4768074.1"/>
    <property type="molecule type" value="Genomic_DNA"/>
</dbReference>
<comment type="subcellular location">
    <subcellularLocation>
        <location evidence="1">Cell inner membrane</location>
        <topology evidence="1">Multi-pass membrane protein</topology>
    </subcellularLocation>
</comment>
<name>A0ABV9Q2K6_9BACL</name>
<protein>
    <submittedName>
        <fullName evidence="11">TRAP transporter small permease</fullName>
    </submittedName>
</protein>
<comment type="similarity">
    <text evidence="8">Belongs to the TRAP transporter small permease family.</text>
</comment>
<accession>A0ABV9Q2K6</accession>
<dbReference type="PANTHER" id="PTHR35011">
    <property type="entry name" value="2,3-DIKETO-L-GULONATE TRAP TRANSPORTER SMALL PERMEASE PROTEIN YIAM"/>
    <property type="match status" value="1"/>
</dbReference>
<evidence type="ECO:0000256" key="9">
    <source>
        <dbReference type="SAM" id="Phobius"/>
    </source>
</evidence>
<keyword evidence="2" id="KW-0813">Transport</keyword>
<evidence type="ECO:0000259" key="10">
    <source>
        <dbReference type="Pfam" id="PF04290"/>
    </source>
</evidence>
<dbReference type="Proteomes" id="UP001596002">
    <property type="component" value="Unassembled WGS sequence"/>
</dbReference>
<evidence type="ECO:0000256" key="5">
    <source>
        <dbReference type="ARBA" id="ARBA00022692"/>
    </source>
</evidence>
<evidence type="ECO:0000256" key="1">
    <source>
        <dbReference type="ARBA" id="ARBA00004429"/>
    </source>
</evidence>
<evidence type="ECO:0000256" key="3">
    <source>
        <dbReference type="ARBA" id="ARBA00022475"/>
    </source>
</evidence>
<organism evidence="11 12">
    <name type="scientific">Effusibacillus consociatus</name>
    <dbReference type="NCBI Taxonomy" id="1117041"/>
    <lineage>
        <taxon>Bacteria</taxon>
        <taxon>Bacillati</taxon>
        <taxon>Bacillota</taxon>
        <taxon>Bacilli</taxon>
        <taxon>Bacillales</taxon>
        <taxon>Alicyclobacillaceae</taxon>
        <taxon>Effusibacillus</taxon>
    </lineage>
</organism>
<evidence type="ECO:0000313" key="11">
    <source>
        <dbReference type="EMBL" id="MFC4768074.1"/>
    </source>
</evidence>
<gene>
    <name evidence="11" type="ORF">ACFO8Q_12010</name>
</gene>
<feature type="transmembrane region" description="Helical" evidence="9">
    <location>
        <begin position="58"/>
        <end position="78"/>
    </location>
</feature>
<feature type="domain" description="Tripartite ATP-independent periplasmic transporters DctQ component" evidence="10">
    <location>
        <begin position="29"/>
        <end position="162"/>
    </location>
</feature>
<proteinExistence type="inferred from homology"/>
<dbReference type="Pfam" id="PF04290">
    <property type="entry name" value="DctQ"/>
    <property type="match status" value="1"/>
</dbReference>
<comment type="caution">
    <text evidence="11">The sequence shown here is derived from an EMBL/GenBank/DDBJ whole genome shotgun (WGS) entry which is preliminary data.</text>
</comment>
<keyword evidence="4" id="KW-0997">Cell inner membrane</keyword>
<evidence type="ECO:0000256" key="7">
    <source>
        <dbReference type="ARBA" id="ARBA00023136"/>
    </source>
</evidence>
<keyword evidence="12" id="KW-1185">Reference proteome</keyword>
<keyword evidence="5 9" id="KW-0812">Transmembrane</keyword>
<dbReference type="RefSeq" id="WP_380025993.1">
    <property type="nucleotide sequence ID" value="NZ_JBHSHC010000096.1"/>
</dbReference>
<evidence type="ECO:0000256" key="6">
    <source>
        <dbReference type="ARBA" id="ARBA00022989"/>
    </source>
</evidence>
<feature type="transmembrane region" description="Helical" evidence="9">
    <location>
        <begin position="137"/>
        <end position="158"/>
    </location>
</feature>
<feature type="transmembrane region" description="Helical" evidence="9">
    <location>
        <begin position="20"/>
        <end position="38"/>
    </location>
</feature>
<dbReference type="InterPro" id="IPR007387">
    <property type="entry name" value="TRAP_DctQ"/>
</dbReference>
<dbReference type="PANTHER" id="PTHR35011:SF11">
    <property type="entry name" value="TRAP TRANSPORTER SMALL PERMEASE PROTEIN"/>
    <property type="match status" value="1"/>
</dbReference>
<reference evidence="12" key="1">
    <citation type="journal article" date="2019" name="Int. J. Syst. Evol. Microbiol.">
        <title>The Global Catalogue of Microorganisms (GCM) 10K type strain sequencing project: providing services to taxonomists for standard genome sequencing and annotation.</title>
        <authorList>
            <consortium name="The Broad Institute Genomics Platform"/>
            <consortium name="The Broad Institute Genome Sequencing Center for Infectious Disease"/>
            <person name="Wu L."/>
            <person name="Ma J."/>
        </authorList>
    </citation>
    <scope>NUCLEOTIDE SEQUENCE [LARGE SCALE GENOMIC DNA]</scope>
    <source>
        <strain evidence="12">WYCCWR 12678</strain>
    </source>
</reference>
<sequence length="174" mass="19586">MTYLQSVIKGIDAINRLLRYFAALLLMGMSAIIVYQVIVRFLTKYADIELPRWTEELARYLMIWLVFIGASLAVRYSALIGVEAISERLSKNLQKTLKILVLILSMFFFVIMIVYGFEMLGHVSAQLSPGMKLPMSIPYASVPAGGFFMLLNSTAVLLETLQGEAKRDFFKGAE</sequence>
<evidence type="ECO:0000256" key="2">
    <source>
        <dbReference type="ARBA" id="ARBA00022448"/>
    </source>
</evidence>
<evidence type="ECO:0000313" key="12">
    <source>
        <dbReference type="Proteomes" id="UP001596002"/>
    </source>
</evidence>
<feature type="transmembrane region" description="Helical" evidence="9">
    <location>
        <begin position="99"/>
        <end position="117"/>
    </location>
</feature>
<keyword evidence="3" id="KW-1003">Cell membrane</keyword>
<keyword evidence="7 9" id="KW-0472">Membrane</keyword>
<evidence type="ECO:0000256" key="8">
    <source>
        <dbReference type="ARBA" id="ARBA00038436"/>
    </source>
</evidence>
<keyword evidence="6 9" id="KW-1133">Transmembrane helix</keyword>
<dbReference type="InterPro" id="IPR055348">
    <property type="entry name" value="DctQ"/>
</dbReference>
<evidence type="ECO:0000256" key="4">
    <source>
        <dbReference type="ARBA" id="ARBA00022519"/>
    </source>
</evidence>